<dbReference type="InterPro" id="IPR036249">
    <property type="entry name" value="Thioredoxin-like_sf"/>
</dbReference>
<dbReference type="EMBL" id="VAHF01000011">
    <property type="protein sequence ID" value="TXG51388.1"/>
    <property type="molecule type" value="Genomic_DNA"/>
</dbReference>
<dbReference type="SUPFAM" id="SSF52833">
    <property type="entry name" value="Thioredoxin-like"/>
    <property type="match status" value="1"/>
</dbReference>
<dbReference type="GO" id="GO:0001164">
    <property type="term" value="F:RNA polymerase I core promoter sequence-specific DNA binding"/>
    <property type="evidence" value="ECO:0007669"/>
    <property type="project" value="TreeGrafter"/>
</dbReference>
<dbReference type="SFLD" id="SFLDS00019">
    <property type="entry name" value="Glutathione_Transferase_(cytos"/>
    <property type="match status" value="1"/>
</dbReference>
<evidence type="ECO:0000256" key="4">
    <source>
        <dbReference type="ARBA" id="ARBA00022679"/>
    </source>
</evidence>
<dbReference type="GO" id="GO:0001650">
    <property type="term" value="C:fibrillar center"/>
    <property type="evidence" value="ECO:0007669"/>
    <property type="project" value="TreeGrafter"/>
</dbReference>
<dbReference type="GO" id="GO:0006749">
    <property type="term" value="P:glutathione metabolic process"/>
    <property type="evidence" value="ECO:0007669"/>
    <property type="project" value="InterPro"/>
</dbReference>
<protein>
    <recommendedName>
        <fullName evidence="2">glutathione transferase</fullName>
        <ecNumber evidence="2">2.5.1.18</ecNumber>
    </recommendedName>
</protein>
<dbReference type="InterPro" id="IPR036282">
    <property type="entry name" value="Glutathione-S-Trfase_C_sf"/>
</dbReference>
<organism evidence="9 10">
    <name type="scientific">Acer yangbiense</name>
    <dbReference type="NCBI Taxonomy" id="1000413"/>
    <lineage>
        <taxon>Eukaryota</taxon>
        <taxon>Viridiplantae</taxon>
        <taxon>Streptophyta</taxon>
        <taxon>Embryophyta</taxon>
        <taxon>Tracheophyta</taxon>
        <taxon>Spermatophyta</taxon>
        <taxon>Magnoliopsida</taxon>
        <taxon>eudicotyledons</taxon>
        <taxon>Gunneridae</taxon>
        <taxon>Pentapetalae</taxon>
        <taxon>rosids</taxon>
        <taxon>malvids</taxon>
        <taxon>Sapindales</taxon>
        <taxon>Sapindaceae</taxon>
        <taxon>Hippocastanoideae</taxon>
        <taxon>Acereae</taxon>
        <taxon>Acer</taxon>
    </lineage>
</organism>
<dbReference type="AntiFam" id="ANF00275">
    <property type="entry name" value="Spurious translation from rRNA (DUF6467)"/>
</dbReference>
<dbReference type="InterPro" id="IPR010987">
    <property type="entry name" value="Glutathione-S-Trfase_C-like"/>
</dbReference>
<dbReference type="InterPro" id="IPR038801">
    <property type="entry name" value="TAF1C"/>
</dbReference>
<accession>A0A5C7H354</accession>
<dbReference type="Proteomes" id="UP000323000">
    <property type="component" value="Chromosome 11"/>
</dbReference>
<reference evidence="10" key="1">
    <citation type="journal article" date="2019" name="Gigascience">
        <title>De novo genome assembly of the endangered Acer yangbiense, a plant species with extremely small populations endemic to Yunnan Province, China.</title>
        <authorList>
            <person name="Yang J."/>
            <person name="Wariss H.M."/>
            <person name="Tao L."/>
            <person name="Zhang R."/>
            <person name="Yun Q."/>
            <person name="Hollingsworth P."/>
            <person name="Dao Z."/>
            <person name="Luo G."/>
            <person name="Guo H."/>
            <person name="Ma Y."/>
            <person name="Sun W."/>
        </authorList>
    </citation>
    <scope>NUCLEOTIDE SEQUENCE [LARGE SCALE GENOMIC DNA]</scope>
    <source>
        <strain evidence="10">cv. Malutang</strain>
    </source>
</reference>
<dbReference type="PANTHER" id="PTHR15319">
    <property type="entry name" value="TATA BOX-BINDING PROTEIN ASSOCIATED FACTOR RNA POLYMERASE I SUBUNIT C"/>
    <property type="match status" value="1"/>
</dbReference>
<keyword evidence="10" id="KW-1185">Reference proteome</keyword>
<dbReference type="CDD" id="cd03185">
    <property type="entry name" value="GST_C_Tau"/>
    <property type="match status" value="1"/>
</dbReference>
<dbReference type="Pfam" id="PF02798">
    <property type="entry name" value="GST_N"/>
    <property type="match status" value="1"/>
</dbReference>
<proteinExistence type="inferred from homology"/>
<evidence type="ECO:0000256" key="5">
    <source>
        <dbReference type="ARBA" id="ARBA00025743"/>
    </source>
</evidence>
<dbReference type="InterPro" id="IPR045073">
    <property type="entry name" value="Omega/Tau-like"/>
</dbReference>
<comment type="similarity">
    <text evidence="5">Belongs to the GST superfamily. Tau family.</text>
</comment>
<dbReference type="Gene3D" id="1.20.1050.10">
    <property type="match status" value="1"/>
</dbReference>
<name>A0A5C7H354_9ROSI</name>
<evidence type="ECO:0000313" key="10">
    <source>
        <dbReference type="Proteomes" id="UP000323000"/>
    </source>
</evidence>
<dbReference type="CDD" id="cd03058">
    <property type="entry name" value="GST_N_Tau"/>
    <property type="match status" value="1"/>
</dbReference>
<dbReference type="InterPro" id="IPR004045">
    <property type="entry name" value="Glutathione_S-Trfase_N"/>
</dbReference>
<dbReference type="GO" id="GO:0009407">
    <property type="term" value="P:toxin catabolic process"/>
    <property type="evidence" value="ECO:0007669"/>
    <property type="project" value="UniProtKB-ARBA"/>
</dbReference>
<feature type="domain" description="GST C-terminal" evidence="8">
    <location>
        <begin position="1127"/>
        <end position="1250"/>
    </location>
</feature>
<dbReference type="EC" id="2.5.1.18" evidence="2"/>
<evidence type="ECO:0000256" key="1">
    <source>
        <dbReference type="ARBA" id="ARBA00004514"/>
    </source>
</evidence>
<evidence type="ECO:0000256" key="3">
    <source>
        <dbReference type="ARBA" id="ARBA00022575"/>
    </source>
</evidence>
<dbReference type="PANTHER" id="PTHR15319:SF1">
    <property type="entry name" value="TATA BOX-BINDING PROTEIN-ASSOCIATED FACTOR RNA POLYMERASE I SUBUNIT C"/>
    <property type="match status" value="1"/>
</dbReference>
<evidence type="ECO:0000256" key="6">
    <source>
        <dbReference type="ARBA" id="ARBA00047960"/>
    </source>
</evidence>
<comment type="catalytic activity">
    <reaction evidence="6">
        <text>RX + glutathione = an S-substituted glutathione + a halide anion + H(+)</text>
        <dbReference type="Rhea" id="RHEA:16437"/>
        <dbReference type="ChEBI" id="CHEBI:15378"/>
        <dbReference type="ChEBI" id="CHEBI:16042"/>
        <dbReference type="ChEBI" id="CHEBI:17792"/>
        <dbReference type="ChEBI" id="CHEBI:57925"/>
        <dbReference type="ChEBI" id="CHEBI:90779"/>
        <dbReference type="EC" id="2.5.1.18"/>
    </reaction>
</comment>
<dbReference type="SFLD" id="SFLDG01152">
    <property type="entry name" value="Main.3:_Omega-_and_Tau-like"/>
    <property type="match status" value="1"/>
</dbReference>
<dbReference type="GO" id="GO:0005829">
    <property type="term" value="C:cytosol"/>
    <property type="evidence" value="ECO:0007669"/>
    <property type="project" value="UniProtKB-SubCell"/>
</dbReference>
<keyword evidence="4" id="KW-0808">Transferase</keyword>
<dbReference type="Gene3D" id="3.40.30.10">
    <property type="entry name" value="Glutaredoxin"/>
    <property type="match status" value="1"/>
</dbReference>
<comment type="caution">
    <text evidence="9">The sequence shown here is derived from an EMBL/GenBank/DDBJ whole genome shotgun (WGS) entry which is preliminary data.</text>
</comment>
<dbReference type="InterPro" id="IPR004046">
    <property type="entry name" value="GST_C"/>
</dbReference>
<dbReference type="InterPro" id="IPR040079">
    <property type="entry name" value="Glutathione_S-Trfase"/>
</dbReference>
<gene>
    <name evidence="9" type="ORF">EZV62_023912</name>
</gene>
<dbReference type="GO" id="GO:0004364">
    <property type="term" value="F:glutathione transferase activity"/>
    <property type="evidence" value="ECO:0007669"/>
    <property type="project" value="UniProtKB-EC"/>
</dbReference>
<dbReference type="FunFam" id="1.20.1050.10:FF:000012">
    <property type="entry name" value="Tau class glutathione S-transferase"/>
    <property type="match status" value="1"/>
</dbReference>
<dbReference type="OrthoDB" id="2382881at2759"/>
<keyword evidence="3" id="KW-0216">Detoxification</keyword>
<dbReference type="Pfam" id="PF00043">
    <property type="entry name" value="GST_C"/>
    <property type="match status" value="1"/>
</dbReference>
<dbReference type="InterPro" id="IPR045074">
    <property type="entry name" value="GST_C_Tau"/>
</dbReference>
<dbReference type="PROSITE" id="PS50404">
    <property type="entry name" value="GST_NTER"/>
    <property type="match status" value="1"/>
</dbReference>
<evidence type="ECO:0000256" key="2">
    <source>
        <dbReference type="ARBA" id="ARBA00012452"/>
    </source>
</evidence>
<evidence type="ECO:0000259" key="7">
    <source>
        <dbReference type="PROSITE" id="PS50404"/>
    </source>
</evidence>
<dbReference type="PROSITE" id="PS50405">
    <property type="entry name" value="GST_CTER"/>
    <property type="match status" value="1"/>
</dbReference>
<dbReference type="SUPFAM" id="SSF47616">
    <property type="entry name" value="GST C-terminal domain-like"/>
    <property type="match status" value="1"/>
</dbReference>
<dbReference type="SFLD" id="SFLDG00358">
    <property type="entry name" value="Main_(cytGST)"/>
    <property type="match status" value="1"/>
</dbReference>
<evidence type="ECO:0000259" key="8">
    <source>
        <dbReference type="PROSITE" id="PS50405"/>
    </source>
</evidence>
<comment type="subcellular location">
    <subcellularLocation>
        <location evidence="1">Cytoplasm</location>
        <location evidence="1">Cytosol</location>
    </subcellularLocation>
</comment>
<feature type="domain" description="GST N-terminal" evidence="7">
    <location>
        <begin position="1043"/>
        <end position="1122"/>
    </location>
</feature>
<sequence>MEFTDEWKSQFPVGKVFTPPLLLSGPSTRSILGPLCFNPKPQTLTLLFSSPSLFRPAQSPPQFSLSGFLSTSSLPISTSSIASQFGPQHHNDTFVDSYSCLQLLHCPNTNNVIAFFSAGYNHDQLGFLLFSFKDLGFTVLTDENDEIFMAKNQLKHRICKILVNPVAEISGFNGNSLVTIGYLLACTMYSVHWFSVKVNKVGEKPTLSYLGFKLFKSSSIVSACWSPHLVEESVVLLQSGTLFMFDLDSCVKTKKSNVCLKGKRLKVSWDDYYHSSGTCKWLGCDFSWHPRILIIARSDAVFLVDLRSGDCNITVLAKIDMLNLYSQVEKEQFLLFHKAGSDGFNFVIASDSLLVLCDVRKPLTPVLQWAHGLHKPSYIDLFRLSELRANSRDNMYEWADEFGFGIVLGSLCNCEFSLFCYGPSLPSCGGTFASEIAKICKSLYAWDLPSDLLLSGRGCCCGSCLTRKEFFKDALPTWIDSKQKKDIVLGFGILNKDLSRLFYGSDEFGGFTLVRLMSSGKLEAQRYYASWDLVNKLELAHGDSLLHVEDNILFMEDEDYKFRKRYKYFKFDSLYGYLSGDLTKVLDSKMKNSYGGPWEKDSFSIDFHEILCEKLRICGFSRFTTSPAISFVFNDIGLPANIHEIALRRMWASLPMELLQLAFSSYTEFLDVQLNQKKVSLEFSVVPDLPQLPPFYLRRSTWRSNKWSQKVQRGDSLVGPVMPLPVLITLHEFRNGCPNSEEEADRFSSEAEVRLCCDEVMQVAREMAVLDSGFEFHNDHAVSLADDRENFWVNSEKPKPFISYHLTALESSTKDKKAPNYVCEDVRYANLISKVPEYEPCPKDTVDSVALDLLDDLSPIALKFDDAITTIIMPPDLKAYNVMKRDYSRFLKGYSRIKMSHLREEMASPNLRIIYETCAVKRTSAQENKGLYGEEGKREAMVVIFFRVHCPIRAFDGGKLEDAVIYGTILVGRQYLLRQENLMAIRNVLSCAFKPTRPFHIATCASSLLADKCVCYNSSKQKDIPHFWDHREGGYGGDGAFCTREVAVPLKVAGGIIGIEWALKLKGVEYEYIEEDLKNKSPILLNSNPVHKKVPVLLHRDNPISESLLILEYIDEVWNQNPLLPQHPYQKSIARFCAKFADEKCVMGAWGACQAEGEEKEKAIESAAESFAFLEKQIEGKKYFGGEEIGYLDLALGWIPHWLNVMEEIGDMKLVDADNFPLLHEWAHRFIQLPLIKGCLPPRENLVNYFTASLTYVRSLKPNHHYIEGSLTARLTRRAGTKVGLSDPTVPSGRVVTQQIKVTLGITV</sequence>
<evidence type="ECO:0000313" key="9">
    <source>
        <dbReference type="EMBL" id="TXG51388.1"/>
    </source>
</evidence>